<dbReference type="PANTHER" id="PTHR47723">
    <property type="entry name" value="OS05G0353850 PROTEIN"/>
    <property type="match status" value="1"/>
</dbReference>
<accession>A0ABR2TKG6</accession>
<name>A0ABR2TKG6_9ROSI</name>
<dbReference type="InterPro" id="IPR053151">
    <property type="entry name" value="RNase_H-like"/>
</dbReference>
<sequence>MVNGVGISSSVFYLMRYYFVLRLSNPPLVFRMILRVGRQILVKDFLFTRLMECLPTKEWLLLNLTLPGKFGVTASHWATFFPYILWNLWKRRNDAVFQVHSMYRDFVYDHGLRMVEMGLRDNGRLRLSGVELSTEDKNVVWCKPLHGWCELNSDGAVCRNSKMVSCYGVLRDADGCWLMGYSKRLDVCSNLDSEL</sequence>
<comment type="caution">
    <text evidence="1">The sequence shown here is derived from an EMBL/GenBank/DDBJ whole genome shotgun (WGS) entry which is preliminary data.</text>
</comment>
<dbReference type="EMBL" id="JBBPBN010000005">
    <property type="protein sequence ID" value="KAK9037950.1"/>
    <property type="molecule type" value="Genomic_DNA"/>
</dbReference>
<dbReference type="Proteomes" id="UP001396334">
    <property type="component" value="Unassembled WGS sequence"/>
</dbReference>
<keyword evidence="2" id="KW-1185">Reference proteome</keyword>
<reference evidence="1 2" key="1">
    <citation type="journal article" date="2024" name="G3 (Bethesda)">
        <title>Genome assembly of Hibiscus sabdariffa L. provides insights into metabolisms of medicinal natural products.</title>
        <authorList>
            <person name="Kim T."/>
        </authorList>
    </citation>
    <scope>NUCLEOTIDE SEQUENCE [LARGE SCALE GENOMIC DNA]</scope>
    <source>
        <strain evidence="1">TK-2024</strain>
        <tissue evidence="1">Old leaves</tissue>
    </source>
</reference>
<organism evidence="1 2">
    <name type="scientific">Hibiscus sabdariffa</name>
    <name type="common">roselle</name>
    <dbReference type="NCBI Taxonomy" id="183260"/>
    <lineage>
        <taxon>Eukaryota</taxon>
        <taxon>Viridiplantae</taxon>
        <taxon>Streptophyta</taxon>
        <taxon>Embryophyta</taxon>
        <taxon>Tracheophyta</taxon>
        <taxon>Spermatophyta</taxon>
        <taxon>Magnoliopsida</taxon>
        <taxon>eudicotyledons</taxon>
        <taxon>Gunneridae</taxon>
        <taxon>Pentapetalae</taxon>
        <taxon>rosids</taxon>
        <taxon>malvids</taxon>
        <taxon>Malvales</taxon>
        <taxon>Malvaceae</taxon>
        <taxon>Malvoideae</taxon>
        <taxon>Hibiscus</taxon>
    </lineage>
</organism>
<evidence type="ECO:0000313" key="2">
    <source>
        <dbReference type="Proteomes" id="UP001396334"/>
    </source>
</evidence>
<evidence type="ECO:0000313" key="1">
    <source>
        <dbReference type="EMBL" id="KAK9037950.1"/>
    </source>
</evidence>
<protein>
    <submittedName>
        <fullName evidence="1">Uncharacterized protein</fullName>
    </submittedName>
</protein>
<proteinExistence type="predicted"/>
<gene>
    <name evidence="1" type="ORF">V6N11_022846</name>
</gene>
<dbReference type="PANTHER" id="PTHR47723:SF13">
    <property type="entry name" value="PUTATIVE-RELATED"/>
    <property type="match status" value="1"/>
</dbReference>